<organism evidence="1 2">
    <name type="scientific">Tetracentron sinense</name>
    <name type="common">Spur-leaf</name>
    <dbReference type="NCBI Taxonomy" id="13715"/>
    <lineage>
        <taxon>Eukaryota</taxon>
        <taxon>Viridiplantae</taxon>
        <taxon>Streptophyta</taxon>
        <taxon>Embryophyta</taxon>
        <taxon>Tracheophyta</taxon>
        <taxon>Spermatophyta</taxon>
        <taxon>Magnoliopsida</taxon>
        <taxon>Trochodendrales</taxon>
        <taxon>Trochodendraceae</taxon>
        <taxon>Tetracentron</taxon>
    </lineage>
</organism>
<sequence length="99" mass="10808">MGSICGDHRDAKPFVTKPLPFPEEMTLLFDGISAIGAAKWAPTVGSVLEDLLGNTHSSYVLSYNIEIPSSNVTQPHNETQQKAGEEVDGVELIENIRRK</sequence>
<evidence type="ECO:0000313" key="1">
    <source>
        <dbReference type="EMBL" id="KAF8389420.1"/>
    </source>
</evidence>
<reference evidence="1 2" key="1">
    <citation type="submission" date="2020-04" db="EMBL/GenBank/DDBJ databases">
        <title>Plant Genome Project.</title>
        <authorList>
            <person name="Zhang R.-G."/>
        </authorList>
    </citation>
    <scope>NUCLEOTIDE SEQUENCE [LARGE SCALE GENOMIC DNA]</scope>
    <source>
        <strain evidence="1">YNK0</strain>
        <tissue evidence="1">Leaf</tissue>
    </source>
</reference>
<evidence type="ECO:0000313" key="2">
    <source>
        <dbReference type="Proteomes" id="UP000655225"/>
    </source>
</evidence>
<proteinExistence type="predicted"/>
<comment type="caution">
    <text evidence="1">The sequence shown here is derived from an EMBL/GenBank/DDBJ whole genome shotgun (WGS) entry which is preliminary data.</text>
</comment>
<dbReference type="AlphaFoldDB" id="A0A834YK06"/>
<keyword evidence="2" id="KW-1185">Reference proteome</keyword>
<dbReference type="EMBL" id="JABCRI010000019">
    <property type="protein sequence ID" value="KAF8389420.1"/>
    <property type="molecule type" value="Genomic_DNA"/>
</dbReference>
<accession>A0A834YK06</accession>
<dbReference type="Proteomes" id="UP000655225">
    <property type="component" value="Unassembled WGS sequence"/>
</dbReference>
<gene>
    <name evidence="1" type="ORF">HHK36_026115</name>
</gene>
<name>A0A834YK06_TETSI</name>
<protein>
    <submittedName>
        <fullName evidence="1">Uncharacterized protein</fullName>
    </submittedName>
</protein>